<evidence type="ECO:0000313" key="5">
    <source>
        <dbReference type="EMBL" id="KAG7193349.1"/>
    </source>
</evidence>
<dbReference type="InterPro" id="IPR011992">
    <property type="entry name" value="EF-hand-dom_pair"/>
</dbReference>
<dbReference type="GO" id="GO:0005793">
    <property type="term" value="C:endoplasmic reticulum-Golgi intermediate compartment"/>
    <property type="evidence" value="ECO:0007669"/>
    <property type="project" value="TreeGrafter"/>
</dbReference>
<keyword evidence="2" id="KW-0106">Calcium</keyword>
<protein>
    <recommendedName>
        <fullName evidence="4">EF-hand domain-containing protein</fullName>
    </recommendedName>
</protein>
<dbReference type="EMBL" id="JAHMUF010000012">
    <property type="protein sequence ID" value="KAG7193349.1"/>
    <property type="molecule type" value="Genomic_DNA"/>
</dbReference>
<sequence>MLFPILALASALLVSAKLQVKPEGMDFASWHMQQVHQTEQYDSDAFFLIHDLTGTKTWSKEDILNLYGLKRQDVVGDGSGGGEHEHDHEIISEQVKDHVAKTILGMIDPNNDGKVTLKEWQAFVASKKQLPDFGYGPGYHLDFEEEYEEKHWNQYHRDADPDVHIKHKEDIEHELLHHEHDIELTHDKSPEIRKIADDFLSEIRLANVAAKYLIQ</sequence>
<dbReference type="PROSITE" id="PS00018">
    <property type="entry name" value="EF_HAND_1"/>
    <property type="match status" value="1"/>
</dbReference>
<keyword evidence="1 3" id="KW-0732">Signal</keyword>
<keyword evidence="6" id="KW-1185">Reference proteome</keyword>
<dbReference type="PANTHER" id="PTHR19237:SF20">
    <property type="entry name" value="NUCLEOBINDIN 1"/>
    <property type="match status" value="1"/>
</dbReference>
<dbReference type="GeneID" id="66114140"/>
<evidence type="ECO:0000313" key="6">
    <source>
        <dbReference type="Proteomes" id="UP000790833"/>
    </source>
</evidence>
<dbReference type="InterPro" id="IPR018247">
    <property type="entry name" value="EF_Hand_1_Ca_BS"/>
</dbReference>
<dbReference type="GO" id="GO:0005509">
    <property type="term" value="F:calcium ion binding"/>
    <property type="evidence" value="ECO:0007669"/>
    <property type="project" value="InterPro"/>
</dbReference>
<dbReference type="PANTHER" id="PTHR19237">
    <property type="entry name" value="NUCLEOBINDIN"/>
    <property type="match status" value="1"/>
</dbReference>
<dbReference type="OrthoDB" id="289247at2759"/>
<dbReference type="AlphaFoldDB" id="A0A9P8AI79"/>
<gene>
    <name evidence="5" type="ORF">KQ657_000766</name>
</gene>
<dbReference type="InterPro" id="IPR002048">
    <property type="entry name" value="EF_hand_dom"/>
</dbReference>
<evidence type="ECO:0000256" key="1">
    <source>
        <dbReference type="ARBA" id="ARBA00022729"/>
    </source>
</evidence>
<proteinExistence type="predicted"/>
<feature type="signal peptide" evidence="3">
    <location>
        <begin position="1"/>
        <end position="16"/>
    </location>
</feature>
<evidence type="ECO:0000259" key="4">
    <source>
        <dbReference type="PROSITE" id="PS50222"/>
    </source>
</evidence>
<feature type="domain" description="EF-hand" evidence="4">
    <location>
        <begin position="95"/>
        <end position="130"/>
    </location>
</feature>
<feature type="chain" id="PRO_5040418393" description="EF-hand domain-containing protein" evidence="3">
    <location>
        <begin position="17"/>
        <end position="215"/>
    </location>
</feature>
<dbReference type="InterPro" id="IPR040250">
    <property type="entry name" value="Nucleobindin"/>
</dbReference>
<name>A0A9P8AI79_9ASCO</name>
<accession>A0A9P8AI79</accession>
<organism evidence="5 6">
    <name type="scientific">Scheffersomyces spartinae</name>
    <dbReference type="NCBI Taxonomy" id="45513"/>
    <lineage>
        <taxon>Eukaryota</taxon>
        <taxon>Fungi</taxon>
        <taxon>Dikarya</taxon>
        <taxon>Ascomycota</taxon>
        <taxon>Saccharomycotina</taxon>
        <taxon>Pichiomycetes</taxon>
        <taxon>Debaryomycetaceae</taxon>
        <taxon>Scheffersomyces</taxon>
    </lineage>
</organism>
<dbReference type="RefSeq" id="XP_043048897.1">
    <property type="nucleotide sequence ID" value="XM_043191590.1"/>
</dbReference>
<reference evidence="5" key="1">
    <citation type="submission" date="2021-03" db="EMBL/GenBank/DDBJ databases">
        <authorList>
            <person name="Palmer J.M."/>
        </authorList>
    </citation>
    <scope>NUCLEOTIDE SEQUENCE</scope>
    <source>
        <strain evidence="5">ARV_011</strain>
    </source>
</reference>
<dbReference type="Proteomes" id="UP000790833">
    <property type="component" value="Unassembled WGS sequence"/>
</dbReference>
<evidence type="ECO:0000256" key="2">
    <source>
        <dbReference type="ARBA" id="ARBA00022837"/>
    </source>
</evidence>
<dbReference type="PROSITE" id="PS50222">
    <property type="entry name" value="EF_HAND_2"/>
    <property type="match status" value="1"/>
</dbReference>
<comment type="caution">
    <text evidence="5">The sequence shown here is derived from an EMBL/GenBank/DDBJ whole genome shotgun (WGS) entry which is preliminary data.</text>
</comment>
<dbReference type="Gene3D" id="1.10.238.10">
    <property type="entry name" value="EF-hand"/>
    <property type="match status" value="1"/>
</dbReference>
<dbReference type="SUPFAM" id="SSF47473">
    <property type="entry name" value="EF-hand"/>
    <property type="match status" value="1"/>
</dbReference>
<evidence type="ECO:0000256" key="3">
    <source>
        <dbReference type="SAM" id="SignalP"/>
    </source>
</evidence>